<dbReference type="GeneID" id="20217149"/>
<keyword evidence="6 11" id="KW-0472">Membrane</keyword>
<dbReference type="PRINTS" id="PR00237">
    <property type="entry name" value="GPCRRHODOPSN"/>
</dbReference>
<name>T1G7V2_HELRO</name>
<dbReference type="GO" id="GO:0005886">
    <property type="term" value="C:plasma membrane"/>
    <property type="evidence" value="ECO:0007669"/>
    <property type="project" value="UniProtKB-SubCell"/>
</dbReference>
<dbReference type="EMBL" id="KB097744">
    <property type="protein sequence ID" value="ESN90832.1"/>
    <property type="molecule type" value="Genomic_DNA"/>
</dbReference>
<keyword evidence="8 10" id="KW-0675">Receptor</keyword>
<feature type="transmembrane region" description="Helical" evidence="11">
    <location>
        <begin position="172"/>
        <end position="192"/>
    </location>
</feature>
<dbReference type="HOGENOM" id="CLU_009579_31_2_1"/>
<reference evidence="14" key="3">
    <citation type="submission" date="2015-06" db="UniProtKB">
        <authorList>
            <consortium name="EnsemblMetazoa"/>
        </authorList>
    </citation>
    <scope>IDENTIFICATION</scope>
</reference>
<reference evidence="15" key="1">
    <citation type="submission" date="2012-12" db="EMBL/GenBank/DDBJ databases">
        <authorList>
            <person name="Hellsten U."/>
            <person name="Grimwood J."/>
            <person name="Chapman J.A."/>
            <person name="Shapiro H."/>
            <person name="Aerts A."/>
            <person name="Otillar R.P."/>
            <person name="Terry A.Y."/>
            <person name="Boore J.L."/>
            <person name="Simakov O."/>
            <person name="Marletaz F."/>
            <person name="Cho S.-J."/>
            <person name="Edsinger-Gonzales E."/>
            <person name="Havlak P."/>
            <person name="Kuo D.-H."/>
            <person name="Larsson T."/>
            <person name="Lv J."/>
            <person name="Arendt D."/>
            <person name="Savage R."/>
            <person name="Osoegawa K."/>
            <person name="de Jong P."/>
            <person name="Lindberg D.R."/>
            <person name="Seaver E.C."/>
            <person name="Weisblat D.A."/>
            <person name="Putnam N.H."/>
            <person name="Grigoriev I.V."/>
            <person name="Rokhsar D.S."/>
        </authorList>
    </citation>
    <scope>NUCLEOTIDE SEQUENCE</scope>
</reference>
<evidence type="ECO:0000313" key="13">
    <source>
        <dbReference type="EMBL" id="ESN90832.1"/>
    </source>
</evidence>
<evidence type="ECO:0000256" key="1">
    <source>
        <dbReference type="ARBA" id="ARBA00004651"/>
    </source>
</evidence>
<dbReference type="eggNOG" id="KOG3656">
    <property type="taxonomic scope" value="Eukaryota"/>
</dbReference>
<keyword evidence="2" id="KW-1003">Cell membrane</keyword>
<keyword evidence="9 10" id="KW-0807">Transducer</keyword>
<dbReference type="PANTHER" id="PTHR24247:SF191">
    <property type="entry name" value="MUSCARINIC ACETYLCHOLINE RECEPTOR, B-TYPE, ISOFORM A"/>
    <property type="match status" value="1"/>
</dbReference>
<dbReference type="SUPFAM" id="SSF81321">
    <property type="entry name" value="Family A G protein-coupled receptor-like"/>
    <property type="match status" value="1"/>
</dbReference>
<evidence type="ECO:0000256" key="9">
    <source>
        <dbReference type="ARBA" id="ARBA00023224"/>
    </source>
</evidence>
<evidence type="ECO:0000259" key="12">
    <source>
        <dbReference type="PROSITE" id="PS50262"/>
    </source>
</evidence>
<dbReference type="Gene3D" id="1.20.1070.10">
    <property type="entry name" value="Rhodopsin 7-helix transmembrane proteins"/>
    <property type="match status" value="1"/>
</dbReference>
<reference evidence="13 15" key="2">
    <citation type="journal article" date="2013" name="Nature">
        <title>Insights into bilaterian evolution from three spiralian genomes.</title>
        <authorList>
            <person name="Simakov O."/>
            <person name="Marletaz F."/>
            <person name="Cho S.J."/>
            <person name="Edsinger-Gonzales E."/>
            <person name="Havlak P."/>
            <person name="Hellsten U."/>
            <person name="Kuo D.H."/>
            <person name="Larsson T."/>
            <person name="Lv J."/>
            <person name="Arendt D."/>
            <person name="Savage R."/>
            <person name="Osoegawa K."/>
            <person name="de Jong P."/>
            <person name="Grimwood J."/>
            <person name="Chapman J.A."/>
            <person name="Shapiro H."/>
            <person name="Aerts A."/>
            <person name="Otillar R.P."/>
            <person name="Terry A.Y."/>
            <person name="Boore J.L."/>
            <person name="Grigoriev I.V."/>
            <person name="Lindberg D.R."/>
            <person name="Seaver E.C."/>
            <person name="Weisblat D.A."/>
            <person name="Putnam N.H."/>
            <person name="Rokhsar D.S."/>
        </authorList>
    </citation>
    <scope>NUCLEOTIDE SEQUENCE</scope>
</reference>
<dbReference type="InParanoid" id="T1G7V2"/>
<evidence type="ECO:0000256" key="3">
    <source>
        <dbReference type="ARBA" id="ARBA00022692"/>
    </source>
</evidence>
<keyword evidence="5 10" id="KW-0297">G-protein coupled receptor</keyword>
<evidence type="ECO:0000313" key="15">
    <source>
        <dbReference type="Proteomes" id="UP000015101"/>
    </source>
</evidence>
<dbReference type="Proteomes" id="UP000015101">
    <property type="component" value="Unassembled WGS sequence"/>
</dbReference>
<sequence length="212" mass="24106">MILLGSLATCTSLITVLGNIIVILSFIIDRTIRQPTNYFIASLAVSDLIIGSVSMPFYTQYLLAGESWVLGPNMCDLWLSIDYTVCLASIYTVFCITIDRFCSVTIPAKYRGWRTERKVLLMIAVTWLLPSLVFFISIFGWQYFVGERTVGEKKCYVQYMESALFNCGLQVGYFWITLIIMCILYAGIYRVALRMAAKSEQKYKKMTSIVSV</sequence>
<dbReference type="STRING" id="6412.T1G7V2"/>
<comment type="similarity">
    <text evidence="10">Belongs to the G-protein coupled receptor 1 family.</text>
</comment>
<dbReference type="PRINTS" id="PR00243">
    <property type="entry name" value="MUSCARINICR"/>
</dbReference>
<evidence type="ECO:0000256" key="7">
    <source>
        <dbReference type="ARBA" id="ARBA00023157"/>
    </source>
</evidence>
<dbReference type="PROSITE" id="PS50262">
    <property type="entry name" value="G_PROTEIN_RECEP_F1_2"/>
    <property type="match status" value="1"/>
</dbReference>
<feature type="transmembrane region" description="Helical" evidence="11">
    <location>
        <begin position="119"/>
        <end position="144"/>
    </location>
</feature>
<dbReference type="PROSITE" id="PS00237">
    <property type="entry name" value="G_PROTEIN_RECEP_F1_1"/>
    <property type="match status" value="1"/>
</dbReference>
<dbReference type="InterPro" id="IPR000995">
    <property type="entry name" value="Musac_Ach_rcpt"/>
</dbReference>
<feature type="domain" description="G-protein coupled receptors family 1 profile" evidence="12">
    <location>
        <begin position="18"/>
        <end position="212"/>
    </location>
</feature>
<evidence type="ECO:0000256" key="8">
    <source>
        <dbReference type="ARBA" id="ARBA00023170"/>
    </source>
</evidence>
<keyword evidence="7" id="KW-1015">Disulfide bond</keyword>
<dbReference type="OMA" id="NDSHIAE"/>
<keyword evidence="15" id="KW-1185">Reference proteome</keyword>
<evidence type="ECO:0000256" key="2">
    <source>
        <dbReference type="ARBA" id="ARBA00022475"/>
    </source>
</evidence>
<evidence type="ECO:0000256" key="5">
    <source>
        <dbReference type="ARBA" id="ARBA00023040"/>
    </source>
</evidence>
<dbReference type="CTD" id="20217149"/>
<dbReference type="EnsemblMetazoa" id="HelroT90727">
    <property type="protein sequence ID" value="HelroP90727"/>
    <property type="gene ID" value="HelroG90727"/>
</dbReference>
<dbReference type="GO" id="GO:0016907">
    <property type="term" value="F:G protein-coupled acetylcholine receptor activity"/>
    <property type="evidence" value="ECO:0007669"/>
    <property type="project" value="InterPro"/>
</dbReference>
<evidence type="ECO:0000256" key="10">
    <source>
        <dbReference type="RuleBase" id="RU000688"/>
    </source>
</evidence>
<dbReference type="KEGG" id="hro:HELRODRAFT_90727"/>
<dbReference type="InterPro" id="IPR017452">
    <property type="entry name" value="GPCR_Rhodpsn_7TM"/>
</dbReference>
<dbReference type="EMBL" id="AMQM01008244">
    <property type="status" value="NOT_ANNOTATED_CDS"/>
    <property type="molecule type" value="Genomic_DNA"/>
</dbReference>
<dbReference type="PANTHER" id="PTHR24247">
    <property type="entry name" value="5-HYDROXYTRYPTAMINE RECEPTOR"/>
    <property type="match status" value="1"/>
</dbReference>
<keyword evidence="3 10" id="KW-0812">Transmembrane</keyword>
<evidence type="ECO:0000256" key="6">
    <source>
        <dbReference type="ARBA" id="ARBA00023136"/>
    </source>
</evidence>
<feature type="transmembrane region" description="Helical" evidence="11">
    <location>
        <begin position="6"/>
        <end position="26"/>
    </location>
</feature>
<organism evidence="14 15">
    <name type="scientific">Helobdella robusta</name>
    <name type="common">Californian leech</name>
    <dbReference type="NCBI Taxonomy" id="6412"/>
    <lineage>
        <taxon>Eukaryota</taxon>
        <taxon>Metazoa</taxon>
        <taxon>Spiralia</taxon>
        <taxon>Lophotrochozoa</taxon>
        <taxon>Annelida</taxon>
        <taxon>Clitellata</taxon>
        <taxon>Hirudinea</taxon>
        <taxon>Rhynchobdellida</taxon>
        <taxon>Glossiphoniidae</taxon>
        <taxon>Helobdella</taxon>
    </lineage>
</organism>
<gene>
    <name evidence="14" type="primary">20217149</name>
    <name evidence="13" type="ORF">HELRODRAFT_90727</name>
</gene>
<dbReference type="FunFam" id="1.20.1070.10:FF:000365">
    <property type="entry name" value="Muscarinic acetylcholine receptor gar-2"/>
    <property type="match status" value="1"/>
</dbReference>
<dbReference type="AlphaFoldDB" id="T1G7V2"/>
<dbReference type="OrthoDB" id="10071887at2759"/>
<comment type="subcellular location">
    <subcellularLocation>
        <location evidence="1">Cell membrane</location>
        <topology evidence="1">Multi-pass membrane protein</topology>
    </subcellularLocation>
</comment>
<dbReference type="Pfam" id="PF00001">
    <property type="entry name" value="7tm_1"/>
    <property type="match status" value="1"/>
</dbReference>
<dbReference type="InterPro" id="IPR000276">
    <property type="entry name" value="GPCR_Rhodpsn"/>
</dbReference>
<dbReference type="RefSeq" id="XP_009031019.1">
    <property type="nucleotide sequence ID" value="XM_009032771.1"/>
</dbReference>
<protein>
    <recommendedName>
        <fullName evidence="12">G-protein coupled receptors family 1 profile domain-containing protein</fullName>
    </recommendedName>
</protein>
<evidence type="ECO:0000313" key="14">
    <source>
        <dbReference type="EnsemblMetazoa" id="HelroP90727"/>
    </source>
</evidence>
<evidence type="ECO:0000256" key="11">
    <source>
        <dbReference type="SAM" id="Phobius"/>
    </source>
</evidence>
<feature type="transmembrane region" description="Helical" evidence="11">
    <location>
        <begin position="38"/>
        <end position="58"/>
    </location>
</feature>
<dbReference type="GO" id="GO:0045202">
    <property type="term" value="C:synapse"/>
    <property type="evidence" value="ECO:0007669"/>
    <property type="project" value="GOC"/>
</dbReference>
<accession>T1G7V2</accession>
<feature type="transmembrane region" description="Helical" evidence="11">
    <location>
        <begin position="78"/>
        <end position="98"/>
    </location>
</feature>
<proteinExistence type="inferred from homology"/>
<keyword evidence="4 11" id="KW-1133">Transmembrane helix</keyword>
<evidence type="ECO:0000256" key="4">
    <source>
        <dbReference type="ARBA" id="ARBA00022989"/>
    </source>
</evidence>